<dbReference type="EMBL" id="JAUSVX010000016">
    <property type="protein sequence ID" value="MDQ0473450.1"/>
    <property type="molecule type" value="Genomic_DNA"/>
</dbReference>
<organism evidence="2 3">
    <name type="scientific">Labrys wisconsinensis</name>
    <dbReference type="NCBI Taxonomy" id="425677"/>
    <lineage>
        <taxon>Bacteria</taxon>
        <taxon>Pseudomonadati</taxon>
        <taxon>Pseudomonadota</taxon>
        <taxon>Alphaproteobacteria</taxon>
        <taxon>Hyphomicrobiales</taxon>
        <taxon>Xanthobacteraceae</taxon>
        <taxon>Labrys</taxon>
    </lineage>
</organism>
<comment type="caution">
    <text evidence="2">The sequence shown here is derived from an EMBL/GenBank/DDBJ whole genome shotgun (WGS) entry which is preliminary data.</text>
</comment>
<evidence type="ECO:0000313" key="2">
    <source>
        <dbReference type="EMBL" id="MDQ0473450.1"/>
    </source>
</evidence>
<proteinExistence type="predicted"/>
<accession>A0ABU0JGM9</accession>
<reference evidence="2 3" key="1">
    <citation type="submission" date="2023-07" db="EMBL/GenBank/DDBJ databases">
        <title>Genomic Encyclopedia of Type Strains, Phase IV (KMG-IV): sequencing the most valuable type-strain genomes for metagenomic binning, comparative biology and taxonomic classification.</title>
        <authorList>
            <person name="Goeker M."/>
        </authorList>
    </citation>
    <scope>NUCLEOTIDE SEQUENCE [LARGE SCALE GENOMIC DNA]</scope>
    <source>
        <strain evidence="2 3">DSM 19619</strain>
    </source>
</reference>
<protein>
    <recommendedName>
        <fullName evidence="1">Peptidase metallopeptidase domain-containing protein</fullName>
    </recommendedName>
</protein>
<feature type="domain" description="Peptidase metallopeptidase" evidence="1">
    <location>
        <begin position="34"/>
        <end position="184"/>
    </location>
</feature>
<evidence type="ECO:0000313" key="3">
    <source>
        <dbReference type="Proteomes" id="UP001242480"/>
    </source>
</evidence>
<dbReference type="RefSeq" id="WP_307281735.1">
    <property type="nucleotide sequence ID" value="NZ_JAUSVX010000016.1"/>
</dbReference>
<dbReference type="Proteomes" id="UP001242480">
    <property type="component" value="Unassembled WGS sequence"/>
</dbReference>
<dbReference type="SUPFAM" id="SSF55486">
    <property type="entry name" value="Metalloproteases ('zincins'), catalytic domain"/>
    <property type="match status" value="1"/>
</dbReference>
<evidence type="ECO:0000259" key="1">
    <source>
        <dbReference type="SMART" id="SM00235"/>
    </source>
</evidence>
<sequence length="235" mass="25935">MAENPDRFCVCMTPDDLPAPDRAALTSHKAAVLKNARWDNGASIGIRFLGGSPALQQRVRDVALRWTKIANLNFSFLAAGPTDIRIAFAPGKGSWSYLGTMCRTIPEPQPTMNYGWLTDASSDDELRRVVLHEFGHAIGLIHEHQSPKHGIKWNRDAVIHDLEGPPNNWDLPTIETNMFKVYAPDAVVATPVDPHSIMMYPIPKAWTLDGTSAGLNADLSADDETLIRNVYPGRL</sequence>
<dbReference type="InterPro" id="IPR006026">
    <property type="entry name" value="Peptidase_Metallo"/>
</dbReference>
<gene>
    <name evidence="2" type="ORF">QO011_006486</name>
</gene>
<name>A0ABU0JGM9_9HYPH</name>
<keyword evidence="3" id="KW-1185">Reference proteome</keyword>
<dbReference type="SMART" id="SM00235">
    <property type="entry name" value="ZnMc"/>
    <property type="match status" value="1"/>
</dbReference>
<dbReference type="Gene3D" id="3.40.390.10">
    <property type="entry name" value="Collagenase (Catalytic Domain)"/>
    <property type="match status" value="1"/>
</dbReference>
<dbReference type="InterPro" id="IPR024079">
    <property type="entry name" value="MetalloPept_cat_dom_sf"/>
</dbReference>